<dbReference type="Proteomes" id="UP001151760">
    <property type="component" value="Unassembled WGS sequence"/>
</dbReference>
<accession>A0ABQ5BPX5</accession>
<evidence type="ECO:0000313" key="3">
    <source>
        <dbReference type="Proteomes" id="UP001151760"/>
    </source>
</evidence>
<keyword evidence="3" id="KW-1185">Reference proteome</keyword>
<dbReference type="EMBL" id="BQNB010013428">
    <property type="protein sequence ID" value="GJT15838.1"/>
    <property type="molecule type" value="Genomic_DNA"/>
</dbReference>
<evidence type="ECO:0000313" key="2">
    <source>
        <dbReference type="EMBL" id="GJT15838.1"/>
    </source>
</evidence>
<sequence>MGATPSCGGELRSTHQQDENYKEDVEVADEHRQSNSGLAPVNLILTQASGKDPHGTFRQWHTVGREWAKAMAWLLVRHTILLLFTFRDKQKWPNDM</sequence>
<reference evidence="2" key="2">
    <citation type="submission" date="2022-01" db="EMBL/GenBank/DDBJ databases">
        <authorList>
            <person name="Yamashiro T."/>
            <person name="Shiraishi A."/>
            <person name="Satake H."/>
            <person name="Nakayama K."/>
        </authorList>
    </citation>
    <scope>NUCLEOTIDE SEQUENCE</scope>
</reference>
<reference evidence="2" key="1">
    <citation type="journal article" date="2022" name="Int. J. Mol. Sci.">
        <title>Draft Genome of Tanacetum Coccineum: Genomic Comparison of Closely Related Tanacetum-Family Plants.</title>
        <authorList>
            <person name="Yamashiro T."/>
            <person name="Shiraishi A."/>
            <person name="Nakayama K."/>
            <person name="Satake H."/>
        </authorList>
    </citation>
    <scope>NUCLEOTIDE SEQUENCE</scope>
</reference>
<organism evidence="2 3">
    <name type="scientific">Tanacetum coccineum</name>
    <dbReference type="NCBI Taxonomy" id="301880"/>
    <lineage>
        <taxon>Eukaryota</taxon>
        <taxon>Viridiplantae</taxon>
        <taxon>Streptophyta</taxon>
        <taxon>Embryophyta</taxon>
        <taxon>Tracheophyta</taxon>
        <taxon>Spermatophyta</taxon>
        <taxon>Magnoliopsida</taxon>
        <taxon>eudicotyledons</taxon>
        <taxon>Gunneridae</taxon>
        <taxon>Pentapetalae</taxon>
        <taxon>asterids</taxon>
        <taxon>campanulids</taxon>
        <taxon>Asterales</taxon>
        <taxon>Asteraceae</taxon>
        <taxon>Asteroideae</taxon>
        <taxon>Anthemideae</taxon>
        <taxon>Anthemidinae</taxon>
        <taxon>Tanacetum</taxon>
    </lineage>
</organism>
<protein>
    <submittedName>
        <fullName evidence="2">Uncharacterized protein</fullName>
    </submittedName>
</protein>
<gene>
    <name evidence="2" type="ORF">Tco_0874544</name>
</gene>
<comment type="caution">
    <text evidence="2">The sequence shown here is derived from an EMBL/GenBank/DDBJ whole genome shotgun (WGS) entry which is preliminary data.</text>
</comment>
<feature type="compositionally biased region" description="Basic and acidic residues" evidence="1">
    <location>
        <begin position="12"/>
        <end position="33"/>
    </location>
</feature>
<evidence type="ECO:0000256" key="1">
    <source>
        <dbReference type="SAM" id="MobiDB-lite"/>
    </source>
</evidence>
<proteinExistence type="predicted"/>
<feature type="region of interest" description="Disordered" evidence="1">
    <location>
        <begin position="1"/>
        <end position="39"/>
    </location>
</feature>
<name>A0ABQ5BPX5_9ASTR</name>